<dbReference type="Gene3D" id="1.25.40.10">
    <property type="entry name" value="Tetratricopeptide repeat domain"/>
    <property type="match status" value="2"/>
</dbReference>
<evidence type="ECO:0000259" key="1">
    <source>
        <dbReference type="Pfam" id="PF00931"/>
    </source>
</evidence>
<dbReference type="Pfam" id="PF13374">
    <property type="entry name" value="TPR_10"/>
    <property type="match status" value="3"/>
</dbReference>
<feature type="domain" description="NB-ARC" evidence="1">
    <location>
        <begin position="381"/>
        <end position="505"/>
    </location>
</feature>
<dbReference type="PRINTS" id="PR00381">
    <property type="entry name" value="KINESINLIGHT"/>
</dbReference>
<dbReference type="SUPFAM" id="SSF53474">
    <property type="entry name" value="alpha/beta-Hydrolases"/>
    <property type="match status" value="1"/>
</dbReference>
<dbReference type="Gene3D" id="3.40.50.1820">
    <property type="entry name" value="alpha/beta hydrolase"/>
    <property type="match status" value="1"/>
</dbReference>
<dbReference type="InterPro" id="IPR053137">
    <property type="entry name" value="NLR-like"/>
</dbReference>
<comment type="caution">
    <text evidence="2">The sequence shown here is derived from an EMBL/GenBank/DDBJ whole genome shotgun (WGS) entry which is preliminary data.</text>
</comment>
<dbReference type="EMBL" id="ONZQ02000005">
    <property type="protein sequence ID" value="SPO02000.1"/>
    <property type="molecule type" value="Genomic_DNA"/>
</dbReference>
<proteinExistence type="predicted"/>
<dbReference type="InterPro" id="IPR019734">
    <property type="entry name" value="TPR_rpt"/>
</dbReference>
<name>A0AAE8MX43_9PEZI</name>
<dbReference type="Gene3D" id="3.40.50.300">
    <property type="entry name" value="P-loop containing nucleotide triphosphate hydrolases"/>
    <property type="match status" value="1"/>
</dbReference>
<dbReference type="SMART" id="SM00028">
    <property type="entry name" value="TPR"/>
    <property type="match status" value="5"/>
</dbReference>
<keyword evidence="3" id="KW-1185">Reference proteome</keyword>
<dbReference type="InterPro" id="IPR002182">
    <property type="entry name" value="NB-ARC"/>
</dbReference>
<organism evidence="2 3">
    <name type="scientific">Cephalotrichum gorgonifer</name>
    <dbReference type="NCBI Taxonomy" id="2041049"/>
    <lineage>
        <taxon>Eukaryota</taxon>
        <taxon>Fungi</taxon>
        <taxon>Dikarya</taxon>
        <taxon>Ascomycota</taxon>
        <taxon>Pezizomycotina</taxon>
        <taxon>Sordariomycetes</taxon>
        <taxon>Hypocreomycetidae</taxon>
        <taxon>Microascales</taxon>
        <taxon>Microascaceae</taxon>
        <taxon>Cephalotrichum</taxon>
    </lineage>
</organism>
<dbReference type="Pfam" id="PF00931">
    <property type="entry name" value="NB-ARC"/>
    <property type="match status" value="1"/>
</dbReference>
<accession>A0AAE8MX43</accession>
<dbReference type="InterPro" id="IPR029058">
    <property type="entry name" value="AB_hydrolase_fold"/>
</dbReference>
<dbReference type="Pfam" id="PF13424">
    <property type="entry name" value="TPR_12"/>
    <property type="match status" value="1"/>
</dbReference>
<protein>
    <recommendedName>
        <fullName evidence="1">NB-ARC domain-containing protein</fullName>
    </recommendedName>
</protein>
<evidence type="ECO:0000313" key="2">
    <source>
        <dbReference type="EMBL" id="SPO02000.1"/>
    </source>
</evidence>
<dbReference type="InterPro" id="IPR027417">
    <property type="entry name" value="P-loop_NTPase"/>
</dbReference>
<sequence>MCSSGRLRPAVEIEQRSGIRQWRPLIQNVPPILEEDLGLRVLYDGTSGSFSREAGELVDIVAVHGMGAHPDDTWCQKFDGDIGDGPAYVSWLEDQRFLPAEVPRARIMRYGYNSRWFGEGAIKTKMSDISQPLLFDLNDYRKTCRDRPLILIGHSFGGLVILKTLVDSHTERNNWPHIYDSTVGLVFLGTPFRGTHASLAQGEILRRAQELFTESPVYGENLEVLRPGGESLTDLLDTYLRIARQSAMPRVACFYEQMASDVGRILGEGVTNPIPPVILVNESSGCLDLSERLDKYPLARTHFNIQTFGNPNHQGFRHVRGVIRKMADEGPELVSTRANCVRPRLCRVPFERNRYFIGREAILQQLLEQVDPYVDVRYCQRTVIEGLGGIGKTQIALEAAHRILDKRPNCSVFWVPATDGTNFENAYHDIGRELKIKGIDDDDADIKALVKAALSHQDSGAWLMIVDNADDKELLLDHTGLYLAQYLPSSKSGSILFTTRHHKVAVGQVNGEARDIIPVANLPLAIKQASAYMANQEISTVEYLDLCASSEQGQIGVLEEEYIDHHRYKDMANAIAMTWLISFRQISVDNRLAANYLRRMCFFAEKDIPLALLPPTTPPTTKKQLLEAIGTLKAYAFLTKRKRSDSYDIHRLVQIAVRNWLKENGERRPWSTAALRSIARVFPSPEHTNKEVWRRYLPHAQSVLQLQEVMADSGQTGLNFLSKVSTSFYIQGNYSEAEQIFRQTLELCQKVLGDEHPDTLGCSNLALMLERQNKYDKAESINRQTLELKKRVDGDEHPDTVGSMNNLALIFYKQGKYNEAKEMHQQTLELRKKVLGDEHPDTFGSMNNFALVLARQGEYKEAEAIHRQTLELRKKVIGDEHPDTLMSMNNLAFMLASQGKHNDAEVMHQQTLDLRMKVLGDEHPDTLRSIDNLVYILERLGKCDEAKQIRMLSGKMSREEDKVLGDK</sequence>
<dbReference type="SUPFAM" id="SSF52540">
    <property type="entry name" value="P-loop containing nucleoside triphosphate hydrolases"/>
    <property type="match status" value="1"/>
</dbReference>
<dbReference type="GO" id="GO:0043531">
    <property type="term" value="F:ADP binding"/>
    <property type="evidence" value="ECO:0007669"/>
    <property type="project" value="InterPro"/>
</dbReference>
<dbReference type="InterPro" id="IPR011990">
    <property type="entry name" value="TPR-like_helical_dom_sf"/>
</dbReference>
<dbReference type="SUPFAM" id="SSF48452">
    <property type="entry name" value="TPR-like"/>
    <property type="match status" value="1"/>
</dbReference>
<gene>
    <name evidence="2" type="ORF">DNG_04673</name>
</gene>
<reference evidence="2" key="1">
    <citation type="submission" date="2018-03" db="EMBL/GenBank/DDBJ databases">
        <authorList>
            <person name="Guldener U."/>
        </authorList>
    </citation>
    <scope>NUCLEOTIDE SEQUENCE</scope>
</reference>
<dbReference type="AlphaFoldDB" id="A0AAE8MX43"/>
<dbReference type="Proteomes" id="UP001187682">
    <property type="component" value="Unassembled WGS sequence"/>
</dbReference>
<dbReference type="PANTHER" id="PTHR46082">
    <property type="entry name" value="ATP/GTP-BINDING PROTEIN-RELATED"/>
    <property type="match status" value="1"/>
</dbReference>
<dbReference type="PANTHER" id="PTHR46082:SF6">
    <property type="entry name" value="AAA+ ATPASE DOMAIN-CONTAINING PROTEIN-RELATED"/>
    <property type="match status" value="1"/>
</dbReference>
<evidence type="ECO:0000313" key="3">
    <source>
        <dbReference type="Proteomes" id="UP001187682"/>
    </source>
</evidence>